<keyword evidence="1" id="KW-0472">Membrane</keyword>
<protein>
    <submittedName>
        <fullName evidence="2">Uncharacterized protein</fullName>
    </submittedName>
</protein>
<dbReference type="EMBL" id="MFGB01000010">
    <property type="protein sequence ID" value="OGF27066.1"/>
    <property type="molecule type" value="Genomic_DNA"/>
</dbReference>
<reference evidence="2 3" key="1">
    <citation type="journal article" date="2016" name="Nat. Commun.">
        <title>Thousands of microbial genomes shed light on interconnected biogeochemical processes in an aquifer system.</title>
        <authorList>
            <person name="Anantharaman K."/>
            <person name="Brown C.T."/>
            <person name="Hug L.A."/>
            <person name="Sharon I."/>
            <person name="Castelle C.J."/>
            <person name="Probst A.J."/>
            <person name="Thomas B.C."/>
            <person name="Singh A."/>
            <person name="Wilkins M.J."/>
            <person name="Karaoz U."/>
            <person name="Brodie E.L."/>
            <person name="Williams K.H."/>
            <person name="Hubbard S.S."/>
            <person name="Banfield J.F."/>
        </authorList>
    </citation>
    <scope>NUCLEOTIDE SEQUENCE [LARGE SCALE GENOMIC DNA]</scope>
</reference>
<dbReference type="AlphaFoldDB" id="A0A1F5SKL3"/>
<dbReference type="Proteomes" id="UP000178367">
    <property type="component" value="Unassembled WGS sequence"/>
</dbReference>
<evidence type="ECO:0000313" key="2">
    <source>
        <dbReference type="EMBL" id="OGF27066.1"/>
    </source>
</evidence>
<accession>A0A1F5SKL3</accession>
<sequence>MQKIIKIRILSWLILACVTLWLLYMGIVPGGHIVYSTNLDGDDFFIGKLTPTERVQYEEGAVAIIGDPAYFNLRTPRPFDRAILTFKYRHQRINGGFDPIIEAGVLADKVVWRYDLKPLENRTIDQLLLAWDIIREDDIVLLQRNRTFDSLAAFLESTTSPDRIAAYNYDPQKEYLLPDYEAQCVEERPCYDLPVSLRGSYQFYTYVKNEELDFRFTFLDLNENRDGDPVDIFLYYEDALIESRHLDDDGVTSDNREKSEERELALELPNLPEGVYKIEVRAGGDIITGKIATGQSRLSFINKVELAKAGGKYITLWTDSRKIQATTVYPESLQVIGAGDDELEIDATYKQFELALDRATTSDPQAIFLDRDGLILSGDGLFAFSPEAYLNPRVRRVNGDLDINGKGIDYVVARYAGPAIKGEWHEAQAVFDLKRAYREDGKYGFIISIPGLKTDDETDDAVLVGGIKVELLGVTLWEKIKDIIAR</sequence>
<keyword evidence="1" id="KW-1133">Transmembrane helix</keyword>
<evidence type="ECO:0000313" key="3">
    <source>
        <dbReference type="Proteomes" id="UP000178367"/>
    </source>
</evidence>
<gene>
    <name evidence="2" type="ORF">A2227_04220</name>
</gene>
<dbReference type="STRING" id="1797994.A2227_04220"/>
<keyword evidence="1" id="KW-0812">Transmembrane</keyword>
<name>A0A1F5SKL3_9BACT</name>
<feature type="transmembrane region" description="Helical" evidence="1">
    <location>
        <begin position="12"/>
        <end position="35"/>
    </location>
</feature>
<evidence type="ECO:0000256" key="1">
    <source>
        <dbReference type="SAM" id="Phobius"/>
    </source>
</evidence>
<comment type="caution">
    <text evidence="2">The sequence shown here is derived from an EMBL/GenBank/DDBJ whole genome shotgun (WGS) entry which is preliminary data.</text>
</comment>
<proteinExistence type="predicted"/>
<organism evidence="2 3">
    <name type="scientific">Candidatus Falkowbacteria bacterium RIFOXYA2_FULL_47_19</name>
    <dbReference type="NCBI Taxonomy" id="1797994"/>
    <lineage>
        <taxon>Bacteria</taxon>
        <taxon>Candidatus Falkowiibacteriota</taxon>
    </lineage>
</organism>